<sequence length="213" mass="25824">MFKRCLSTSFEKFLRDLKNVRDKVREVAQYAKYDMNVVYPSSDDDDTIFECWFDTFDINKCVIEQLQDLTSSFDVVLIEEFDGKTHEWIQRWKIQLPFYPYCHWILSTSIYKMSYTIIVFSFDSLRCDIENTWIEIRLDNLKMIVENNSIIIEDDAFARSIIADITKMVEKIKKKQKTTRKTEQTAYRIDTQRRHRFSETTRRLRCRRQQQRA</sequence>
<protein>
    <submittedName>
        <fullName evidence="1">Ankyrin repeat PH and SEC7 domain containing protein</fullName>
    </submittedName>
</protein>
<proteinExistence type="predicted"/>
<dbReference type="KEGG" id="vg:40525576"/>
<dbReference type="GeneID" id="40525576"/>
<dbReference type="EMBL" id="JX997183">
    <property type="protein sequence ID" value="AGE58712.1"/>
    <property type="molecule type" value="Genomic_DNA"/>
</dbReference>
<organism evidence="1">
    <name type="scientific">Paramecium bursaria Chlorella virus NYs1</name>
    <dbReference type="NCBI Taxonomy" id="83442"/>
    <lineage>
        <taxon>Viruses</taxon>
        <taxon>Varidnaviria</taxon>
        <taxon>Bamfordvirae</taxon>
        <taxon>Nucleocytoviricota</taxon>
        <taxon>Megaviricetes</taxon>
        <taxon>Algavirales</taxon>
        <taxon>Phycodnaviridae</taxon>
        <taxon>Chlorovirus</taxon>
        <taxon>Chlorovirus newyorkense</taxon>
    </lineage>
</organism>
<gene>
    <name evidence="1" type="primary">NYs-1_389L</name>
    <name evidence="1" type="ORF">PBCVNYs1_389L</name>
</gene>
<dbReference type="RefSeq" id="YP_009665357.1">
    <property type="nucleotide sequence ID" value="NC_043235.1"/>
</dbReference>
<evidence type="ECO:0000313" key="1">
    <source>
        <dbReference type="EMBL" id="AGE58712.1"/>
    </source>
</evidence>
<accession>M1I384</accession>
<reference evidence="1" key="1">
    <citation type="submission" date="2012-10" db="EMBL/GenBank/DDBJ databases">
        <title>Towards defining the chloroviruses: a genomic journey through a genus of large DNA viruses.</title>
        <authorList>
            <person name="Jeanniard A."/>
            <person name="Dunigan D.D."/>
            <person name="Gurnon J.R."/>
            <person name="Agarkova I."/>
            <person name="Kang M."/>
            <person name="Vitek J."/>
            <person name="Duncan G."/>
            <person name="McClung O.W."/>
            <person name="Larsen M."/>
            <person name="Claverie J.-M."/>
            <person name="Van Etten J.L."/>
            <person name="Blanc G."/>
        </authorList>
    </citation>
    <scope>NUCLEOTIDE SEQUENCE</scope>
</reference>
<name>M1I384_9PHYC</name>